<dbReference type="SUPFAM" id="SSF57184">
    <property type="entry name" value="Growth factor receptor domain"/>
    <property type="match status" value="1"/>
</dbReference>
<dbReference type="Proteomes" id="UP000515908">
    <property type="component" value="Chromosome 15"/>
</dbReference>
<organism evidence="2 3">
    <name type="scientific">Angomonas deanei</name>
    <dbReference type="NCBI Taxonomy" id="59799"/>
    <lineage>
        <taxon>Eukaryota</taxon>
        <taxon>Discoba</taxon>
        <taxon>Euglenozoa</taxon>
        <taxon>Kinetoplastea</taxon>
        <taxon>Metakinetoplastina</taxon>
        <taxon>Trypanosomatida</taxon>
        <taxon>Trypanosomatidae</taxon>
        <taxon>Strigomonadinae</taxon>
        <taxon>Angomonas</taxon>
    </lineage>
</organism>
<accession>A0A7G2CKH1</accession>
<dbReference type="AlphaFoldDB" id="A0A7G2CKH1"/>
<evidence type="ECO:0008006" key="4">
    <source>
        <dbReference type="Google" id="ProtNLM"/>
    </source>
</evidence>
<keyword evidence="3" id="KW-1185">Reference proteome</keyword>
<dbReference type="VEuPathDB" id="TriTrypDB:ADEAN_000740800"/>
<evidence type="ECO:0000313" key="3">
    <source>
        <dbReference type="Proteomes" id="UP000515908"/>
    </source>
</evidence>
<evidence type="ECO:0000313" key="2">
    <source>
        <dbReference type="EMBL" id="CAD2219895.1"/>
    </source>
</evidence>
<feature type="chain" id="PRO_5028820778" description="Surface antigen-like protein" evidence="1">
    <location>
        <begin position="23"/>
        <end position="123"/>
    </location>
</feature>
<gene>
    <name evidence="2" type="ORF">ADEAN_000740800</name>
</gene>
<name>A0A7G2CKH1_9TRYP</name>
<dbReference type="EMBL" id="LR877159">
    <property type="protein sequence ID" value="CAD2219895.1"/>
    <property type="molecule type" value="Genomic_DNA"/>
</dbReference>
<protein>
    <recommendedName>
        <fullName evidence="4">Surface antigen-like protein</fullName>
    </recommendedName>
</protein>
<feature type="signal peptide" evidence="1">
    <location>
        <begin position="1"/>
        <end position="22"/>
    </location>
</feature>
<evidence type="ECO:0000256" key="1">
    <source>
        <dbReference type="SAM" id="SignalP"/>
    </source>
</evidence>
<keyword evidence="1" id="KW-0732">Signal</keyword>
<reference evidence="2 3" key="1">
    <citation type="submission" date="2020-08" db="EMBL/GenBank/DDBJ databases">
        <authorList>
            <person name="Newling K."/>
            <person name="Davey J."/>
            <person name="Forrester S."/>
        </authorList>
    </citation>
    <scope>NUCLEOTIDE SEQUENCE [LARGE SCALE GENOMIC DNA]</scope>
    <source>
        <strain evidence="3">Crithidia deanei Carvalho (ATCC PRA-265)</strain>
    </source>
</reference>
<dbReference type="InterPro" id="IPR009030">
    <property type="entry name" value="Growth_fac_rcpt_cys_sf"/>
</dbReference>
<sequence>MASLRHLTVLFVVLAAALVSHAADDDSDLLCIYPCKTCKDLKCTSCATNYHLDTKAGITYCAPDCNVDDCKNCVLPDTCILCKSGFYVNLRGKCVAKASEASAATQWVVLATVVLSALYAYAL</sequence>
<proteinExistence type="predicted"/>